<keyword evidence="4" id="KW-0862">Zinc</keyword>
<name>A0A658R4H4_9BURK</name>
<accession>A0A658R4H4</accession>
<dbReference type="PANTHER" id="PTHR42978:SF6">
    <property type="entry name" value="QUORUM-QUENCHING LACTONASE YTNP-RELATED"/>
    <property type="match status" value="1"/>
</dbReference>
<evidence type="ECO:0000256" key="2">
    <source>
        <dbReference type="ARBA" id="ARBA00022723"/>
    </source>
</evidence>
<comment type="caution">
    <text evidence="6">The sequence shown here is derived from an EMBL/GenBank/DDBJ whole genome shotgun (WGS) entry which is preliminary data.</text>
</comment>
<dbReference type="RefSeq" id="WP_244285750.1">
    <property type="nucleotide sequence ID" value="NZ_FCNV02000016.1"/>
</dbReference>
<reference evidence="6 7" key="1">
    <citation type="submission" date="2016-01" db="EMBL/GenBank/DDBJ databases">
        <authorList>
            <person name="Peeters C."/>
        </authorList>
    </citation>
    <scope>NUCLEOTIDE SEQUENCE [LARGE SCALE GENOMIC DNA]</scope>
    <source>
        <strain evidence="6">LMG 29315</strain>
    </source>
</reference>
<dbReference type="SUPFAM" id="SSF56281">
    <property type="entry name" value="Metallo-hydrolase/oxidoreductase"/>
    <property type="match status" value="1"/>
</dbReference>
<dbReference type="InterPro" id="IPR001279">
    <property type="entry name" value="Metallo-B-lactamas"/>
</dbReference>
<evidence type="ECO:0000256" key="1">
    <source>
        <dbReference type="ARBA" id="ARBA00007749"/>
    </source>
</evidence>
<organism evidence="6 7">
    <name type="scientific">Caballeronia concitans</name>
    <dbReference type="NCBI Taxonomy" id="1777133"/>
    <lineage>
        <taxon>Bacteria</taxon>
        <taxon>Pseudomonadati</taxon>
        <taxon>Pseudomonadota</taxon>
        <taxon>Betaproteobacteria</taxon>
        <taxon>Burkholderiales</taxon>
        <taxon>Burkholderiaceae</taxon>
        <taxon>Caballeronia</taxon>
    </lineage>
</organism>
<dbReference type="InterPro" id="IPR051013">
    <property type="entry name" value="MBL_superfamily_lactonases"/>
</dbReference>
<evidence type="ECO:0000313" key="6">
    <source>
        <dbReference type="EMBL" id="SAL49227.1"/>
    </source>
</evidence>
<evidence type="ECO:0000259" key="5">
    <source>
        <dbReference type="SMART" id="SM00849"/>
    </source>
</evidence>
<keyword evidence="2" id="KW-0479">Metal-binding</keyword>
<evidence type="ECO:0000256" key="4">
    <source>
        <dbReference type="ARBA" id="ARBA00022833"/>
    </source>
</evidence>
<dbReference type="GO" id="GO:0046872">
    <property type="term" value="F:metal ion binding"/>
    <property type="evidence" value="ECO:0007669"/>
    <property type="project" value="UniProtKB-KW"/>
</dbReference>
<dbReference type="PANTHER" id="PTHR42978">
    <property type="entry name" value="QUORUM-QUENCHING LACTONASE YTNP-RELATED-RELATED"/>
    <property type="match status" value="1"/>
</dbReference>
<sequence length="358" mass="40170">MATSASSVVRKRSSVTVVAASLPPMTFTTSSQRGIDLPPPLRCVIMHSLLASHQHQPLVYQLRIGDVKVTVIAESVAPLLRWQEIYPDATEQSMSASRASSDRKLYDVRSGRLVIAIQAFLIESESIRLMVDTCVGDCKERARPEFNHARFGWLDRLEADGVGVDDIDLVLATHLHVDHVGCNTYYEDGRWRPTFPKARYLFVKEEFDFWTSESAESPLERTGDYIGDSILPLFEAGQADIIGHRHVINSSIHLIPLPGHTPGHVGVCIESEGRRAVISGDLFHTPFQCEQPDWNTRFCVNPEQSRQSRRAFFETHADTETIIIPAHFPYPCAGSIHRMGNGAYEFRFISVDKVLDIL</sequence>
<keyword evidence="7" id="KW-1185">Reference proteome</keyword>
<dbReference type="Proteomes" id="UP000198263">
    <property type="component" value="Unassembled WGS sequence"/>
</dbReference>
<dbReference type="GO" id="GO:0016787">
    <property type="term" value="F:hydrolase activity"/>
    <property type="evidence" value="ECO:0007669"/>
    <property type="project" value="UniProtKB-KW"/>
</dbReference>
<dbReference type="InterPro" id="IPR036866">
    <property type="entry name" value="RibonucZ/Hydroxyglut_hydro"/>
</dbReference>
<keyword evidence="3" id="KW-0378">Hydrolase</keyword>
<dbReference type="SMART" id="SM00849">
    <property type="entry name" value="Lactamase_B"/>
    <property type="match status" value="1"/>
</dbReference>
<proteinExistence type="inferred from homology"/>
<feature type="domain" description="Metallo-beta-lactamase" evidence="5">
    <location>
        <begin position="116"/>
        <end position="327"/>
    </location>
</feature>
<evidence type="ECO:0000256" key="3">
    <source>
        <dbReference type="ARBA" id="ARBA00022801"/>
    </source>
</evidence>
<dbReference type="Gene3D" id="3.60.15.10">
    <property type="entry name" value="Ribonuclease Z/Hydroxyacylglutathione hydrolase-like"/>
    <property type="match status" value="1"/>
</dbReference>
<comment type="similarity">
    <text evidence="1">Belongs to the metallo-beta-lactamase superfamily.</text>
</comment>
<gene>
    <name evidence="6" type="ORF">AWB72_05143</name>
</gene>
<protein>
    <submittedName>
        <fullName evidence="6">Metallo-beta-lactamase</fullName>
    </submittedName>
</protein>
<dbReference type="EMBL" id="FCNV02000016">
    <property type="protein sequence ID" value="SAL49227.1"/>
    <property type="molecule type" value="Genomic_DNA"/>
</dbReference>
<dbReference type="AlphaFoldDB" id="A0A658R4H4"/>
<dbReference type="CDD" id="cd16277">
    <property type="entry name" value="metallo-hydrolase-like_MBL-fold"/>
    <property type="match status" value="1"/>
</dbReference>
<evidence type="ECO:0000313" key="7">
    <source>
        <dbReference type="Proteomes" id="UP000198263"/>
    </source>
</evidence>
<dbReference type="Pfam" id="PF00753">
    <property type="entry name" value="Lactamase_B"/>
    <property type="match status" value="1"/>
</dbReference>